<proteinExistence type="predicted"/>
<comment type="caution">
    <text evidence="1">The sequence shown here is derived from an EMBL/GenBank/DDBJ whole genome shotgun (WGS) entry which is preliminary data.</text>
</comment>
<gene>
    <name evidence="1" type="ORF">S01H1_81761</name>
</gene>
<protein>
    <submittedName>
        <fullName evidence="1">Uncharacterized protein</fullName>
    </submittedName>
</protein>
<name>X0Y8H6_9ZZZZ</name>
<evidence type="ECO:0000313" key="1">
    <source>
        <dbReference type="EMBL" id="GAG45008.1"/>
    </source>
</evidence>
<sequence>MKAIPLVCIAVLLLSLASAGADIIITDPIEM</sequence>
<reference evidence="1" key="1">
    <citation type="journal article" date="2014" name="Front. Microbiol.">
        <title>High frequency of phylogenetically diverse reductive dehalogenase-homologous genes in deep subseafloor sedimentary metagenomes.</title>
        <authorList>
            <person name="Kawai M."/>
            <person name="Futagami T."/>
            <person name="Toyoda A."/>
            <person name="Takaki Y."/>
            <person name="Nishi S."/>
            <person name="Hori S."/>
            <person name="Arai W."/>
            <person name="Tsubouchi T."/>
            <person name="Morono Y."/>
            <person name="Uchiyama I."/>
            <person name="Ito T."/>
            <person name="Fujiyama A."/>
            <person name="Inagaki F."/>
            <person name="Takami H."/>
        </authorList>
    </citation>
    <scope>NUCLEOTIDE SEQUENCE</scope>
    <source>
        <strain evidence="1">Expedition CK06-06</strain>
    </source>
</reference>
<organism evidence="1">
    <name type="scientific">marine sediment metagenome</name>
    <dbReference type="NCBI Taxonomy" id="412755"/>
    <lineage>
        <taxon>unclassified sequences</taxon>
        <taxon>metagenomes</taxon>
        <taxon>ecological metagenomes</taxon>
    </lineage>
</organism>
<dbReference type="AlphaFoldDB" id="X0Y8H6"/>
<dbReference type="EMBL" id="BARS01055369">
    <property type="protein sequence ID" value="GAG45008.1"/>
    <property type="molecule type" value="Genomic_DNA"/>
</dbReference>
<accession>X0Y8H6</accession>
<feature type="non-terminal residue" evidence="1">
    <location>
        <position position="31"/>
    </location>
</feature>